<gene>
    <name evidence="2" type="ORF">GCM10007888_00090</name>
    <name evidence="1" type="ORF">MOX02_38990</name>
</gene>
<protein>
    <submittedName>
        <fullName evidence="1">Uncharacterized protein</fullName>
    </submittedName>
</protein>
<organism evidence="1 3">
    <name type="scientific">Methylobacterium oxalidis</name>
    <dbReference type="NCBI Taxonomy" id="944322"/>
    <lineage>
        <taxon>Bacteria</taxon>
        <taxon>Pseudomonadati</taxon>
        <taxon>Pseudomonadota</taxon>
        <taxon>Alphaproteobacteria</taxon>
        <taxon>Hyphomicrobiales</taxon>
        <taxon>Methylobacteriaceae</taxon>
        <taxon>Methylobacterium</taxon>
    </lineage>
</organism>
<reference evidence="2" key="4">
    <citation type="submission" date="2023-01" db="EMBL/GenBank/DDBJ databases">
        <title>Draft genome sequence of Methylobacterium oxalidis strain NBRC 107715.</title>
        <authorList>
            <person name="Sun Q."/>
            <person name="Mori K."/>
        </authorList>
    </citation>
    <scope>NUCLEOTIDE SEQUENCE</scope>
    <source>
        <strain evidence="2">NBRC 107715</strain>
    </source>
</reference>
<evidence type="ECO:0000313" key="2">
    <source>
        <dbReference type="EMBL" id="GLS61628.1"/>
    </source>
</evidence>
<evidence type="ECO:0000313" key="3">
    <source>
        <dbReference type="Proteomes" id="UP000321960"/>
    </source>
</evidence>
<keyword evidence="4" id="KW-1185">Reference proteome</keyword>
<dbReference type="Proteomes" id="UP001156856">
    <property type="component" value="Unassembled WGS sequence"/>
</dbReference>
<reference evidence="1 3" key="3">
    <citation type="submission" date="2019-07" db="EMBL/GenBank/DDBJ databases">
        <title>Whole genome shotgun sequence of Methylobacterium oxalidis NBRC 107715.</title>
        <authorList>
            <person name="Hosoyama A."/>
            <person name="Uohara A."/>
            <person name="Ohji S."/>
            <person name="Ichikawa N."/>
        </authorList>
    </citation>
    <scope>NUCLEOTIDE SEQUENCE [LARGE SCALE GENOMIC DNA]</scope>
    <source>
        <strain evidence="1 3">NBRC 107715</strain>
    </source>
</reference>
<accession>A0A512J7B9</accession>
<dbReference type="AlphaFoldDB" id="A0A512J7B9"/>
<name>A0A512J7B9_9HYPH</name>
<evidence type="ECO:0000313" key="4">
    <source>
        <dbReference type="Proteomes" id="UP001156856"/>
    </source>
</evidence>
<evidence type="ECO:0000313" key="1">
    <source>
        <dbReference type="EMBL" id="GEP05861.1"/>
    </source>
</evidence>
<reference evidence="2" key="1">
    <citation type="journal article" date="2014" name="Int. J. Syst. Evol. Microbiol.">
        <title>Complete genome of a new Firmicutes species belonging to the dominant human colonic microbiota ('Ruminococcus bicirculans') reveals two chromosomes and a selective capacity to utilize plant glucans.</title>
        <authorList>
            <consortium name="NISC Comparative Sequencing Program"/>
            <person name="Wegmann U."/>
            <person name="Louis P."/>
            <person name="Goesmann A."/>
            <person name="Henrissat B."/>
            <person name="Duncan S.H."/>
            <person name="Flint H.J."/>
        </authorList>
    </citation>
    <scope>NUCLEOTIDE SEQUENCE</scope>
    <source>
        <strain evidence="2">NBRC 107715</strain>
    </source>
</reference>
<reference evidence="4" key="2">
    <citation type="journal article" date="2019" name="Int. J. Syst. Evol. Microbiol.">
        <title>The Global Catalogue of Microorganisms (GCM) 10K type strain sequencing project: providing services to taxonomists for standard genome sequencing and annotation.</title>
        <authorList>
            <consortium name="The Broad Institute Genomics Platform"/>
            <consortium name="The Broad Institute Genome Sequencing Center for Infectious Disease"/>
            <person name="Wu L."/>
            <person name="Ma J."/>
        </authorList>
    </citation>
    <scope>NUCLEOTIDE SEQUENCE [LARGE SCALE GENOMIC DNA]</scope>
    <source>
        <strain evidence="4">NBRC 107715</strain>
    </source>
</reference>
<dbReference type="Proteomes" id="UP000321960">
    <property type="component" value="Unassembled WGS sequence"/>
</dbReference>
<proteinExistence type="predicted"/>
<sequence>MAMPAPLPPSSQIETLPAALVRARAVADANRLRALARVALRDGAPMPELRAFNARAAARRVLAHARILMEREAAETARPEPTALAELAA</sequence>
<dbReference type="EMBL" id="BSPK01000001">
    <property type="protein sequence ID" value="GLS61628.1"/>
    <property type="molecule type" value="Genomic_DNA"/>
</dbReference>
<dbReference type="EMBL" id="BJZU01000082">
    <property type="protein sequence ID" value="GEP05861.1"/>
    <property type="molecule type" value="Genomic_DNA"/>
</dbReference>
<comment type="caution">
    <text evidence="1">The sequence shown here is derived from an EMBL/GenBank/DDBJ whole genome shotgun (WGS) entry which is preliminary data.</text>
</comment>